<gene>
    <name evidence="4" type="ORF">Tci_020674</name>
</gene>
<keyword evidence="1" id="KW-0863">Zinc-finger</keyword>
<dbReference type="SMART" id="SM00343">
    <property type="entry name" value="ZnF_C2HC"/>
    <property type="match status" value="2"/>
</dbReference>
<keyword evidence="1" id="KW-0862">Zinc</keyword>
<protein>
    <submittedName>
        <fullName evidence="4">Ribonuclease H-like domain-containing protein</fullName>
    </submittedName>
</protein>
<dbReference type="InterPro" id="IPR036875">
    <property type="entry name" value="Znf_CCHC_sf"/>
</dbReference>
<proteinExistence type="predicted"/>
<dbReference type="Gene3D" id="4.10.60.10">
    <property type="entry name" value="Zinc finger, CCHC-type"/>
    <property type="match status" value="1"/>
</dbReference>
<dbReference type="InterPro" id="IPR001878">
    <property type="entry name" value="Znf_CCHC"/>
</dbReference>
<dbReference type="GO" id="GO:0008270">
    <property type="term" value="F:zinc ion binding"/>
    <property type="evidence" value="ECO:0007669"/>
    <property type="project" value="UniProtKB-KW"/>
</dbReference>
<reference evidence="4" key="1">
    <citation type="journal article" date="2019" name="Sci. Rep.">
        <title>Draft genome of Tanacetum cinerariifolium, the natural source of mosquito coil.</title>
        <authorList>
            <person name="Yamashiro T."/>
            <person name="Shiraishi A."/>
            <person name="Satake H."/>
            <person name="Nakayama K."/>
        </authorList>
    </citation>
    <scope>NUCLEOTIDE SEQUENCE</scope>
</reference>
<comment type="caution">
    <text evidence="4">The sequence shown here is derived from an EMBL/GenBank/DDBJ whole genome shotgun (WGS) entry which is preliminary data.</text>
</comment>
<organism evidence="4">
    <name type="scientific">Tanacetum cinerariifolium</name>
    <name type="common">Dalmatian daisy</name>
    <name type="synonym">Chrysanthemum cinerariifolium</name>
    <dbReference type="NCBI Taxonomy" id="118510"/>
    <lineage>
        <taxon>Eukaryota</taxon>
        <taxon>Viridiplantae</taxon>
        <taxon>Streptophyta</taxon>
        <taxon>Embryophyta</taxon>
        <taxon>Tracheophyta</taxon>
        <taxon>Spermatophyta</taxon>
        <taxon>Magnoliopsida</taxon>
        <taxon>eudicotyledons</taxon>
        <taxon>Gunneridae</taxon>
        <taxon>Pentapetalae</taxon>
        <taxon>asterids</taxon>
        <taxon>campanulids</taxon>
        <taxon>Asterales</taxon>
        <taxon>Asteraceae</taxon>
        <taxon>Asteroideae</taxon>
        <taxon>Anthemideae</taxon>
        <taxon>Anthemidinae</taxon>
        <taxon>Tanacetum</taxon>
    </lineage>
</organism>
<evidence type="ECO:0000256" key="1">
    <source>
        <dbReference type="PROSITE-ProRule" id="PRU00047"/>
    </source>
</evidence>
<sequence length="427" mass="47877">MATSSSEAEFVAATSCCAQRLARKNELKAGGTFLMALPDKHKLKFNIHKDAKTLIEAIEKRFGRNKETKKLQKTLLKQQYKNFTGSSSESLDQIHDRLQKLIISAIASAKIHVYALPNVATLSNAVIYSFFASQSNSLQLDNVECYNCYRKGHFARECRSPKETRRNGTAEPQRRNVPVETSTSNALVSQQEDYEAEISQNAPSFVQPTEQVTTPRPSVKTIETFIPTATYKTSIPKPKSIDNHSNRKACFVCKSLDHLIKECNFYEKKMAQTPARNHEQRGNHQQYASMTLPNPQKHVVPTAVLTQSKLVPITGARPVTADVPNTYVTRPRQAKTVVIKPYSPPRRNINCSPSPKASNFPPKVTAVKAPMVNVVKGVQGKWEWKPKCPILDHVSHNTSASMTHKKFDYNDALGRSKSVMAWVLKRN</sequence>
<dbReference type="SUPFAM" id="SSF57756">
    <property type="entry name" value="Retrovirus zinc finger-like domains"/>
    <property type="match status" value="1"/>
</dbReference>
<feature type="compositionally biased region" description="Basic and acidic residues" evidence="2">
    <location>
        <begin position="160"/>
        <end position="174"/>
    </location>
</feature>
<evidence type="ECO:0000313" key="4">
    <source>
        <dbReference type="EMBL" id="GEU48696.1"/>
    </source>
</evidence>
<feature type="region of interest" description="Disordered" evidence="2">
    <location>
        <begin position="160"/>
        <end position="182"/>
    </location>
</feature>
<keyword evidence="1" id="KW-0479">Metal-binding</keyword>
<evidence type="ECO:0000256" key="2">
    <source>
        <dbReference type="SAM" id="MobiDB-lite"/>
    </source>
</evidence>
<dbReference type="GO" id="GO:0003676">
    <property type="term" value="F:nucleic acid binding"/>
    <property type="evidence" value="ECO:0007669"/>
    <property type="project" value="InterPro"/>
</dbReference>
<dbReference type="Pfam" id="PF00098">
    <property type="entry name" value="zf-CCHC"/>
    <property type="match status" value="1"/>
</dbReference>
<dbReference type="AlphaFoldDB" id="A0A6L2KH27"/>
<accession>A0A6L2KH27</accession>
<feature type="domain" description="CCHC-type" evidence="3">
    <location>
        <begin position="145"/>
        <end position="160"/>
    </location>
</feature>
<dbReference type="EMBL" id="BKCJ010002457">
    <property type="protein sequence ID" value="GEU48696.1"/>
    <property type="molecule type" value="Genomic_DNA"/>
</dbReference>
<name>A0A6L2KH27_TANCI</name>
<dbReference type="PROSITE" id="PS50158">
    <property type="entry name" value="ZF_CCHC"/>
    <property type="match status" value="1"/>
</dbReference>
<evidence type="ECO:0000259" key="3">
    <source>
        <dbReference type="PROSITE" id="PS50158"/>
    </source>
</evidence>